<feature type="domain" description="S5 DRBM" evidence="11">
    <location>
        <begin position="17"/>
        <end position="80"/>
    </location>
</feature>
<evidence type="ECO:0000256" key="1">
    <source>
        <dbReference type="ARBA" id="ARBA00002524"/>
    </source>
</evidence>
<dbReference type="PANTHER" id="PTHR48277">
    <property type="entry name" value="MITOCHONDRIAL RIBOSOMAL PROTEIN S5"/>
    <property type="match status" value="1"/>
</dbReference>
<evidence type="ECO:0000313" key="12">
    <source>
        <dbReference type="EMBL" id="SCW22422.1"/>
    </source>
</evidence>
<dbReference type="AlphaFoldDB" id="A0A1G4NUS6"/>
<dbReference type="SUPFAM" id="SSF54211">
    <property type="entry name" value="Ribosomal protein S5 domain 2-like"/>
    <property type="match status" value="1"/>
</dbReference>
<keyword evidence="12" id="KW-0150">Chloroplast</keyword>
<evidence type="ECO:0000256" key="8">
    <source>
        <dbReference type="ARBA" id="ARBA00035156"/>
    </source>
</evidence>
<dbReference type="GO" id="GO:0006412">
    <property type="term" value="P:translation"/>
    <property type="evidence" value="ECO:0007669"/>
    <property type="project" value="UniProtKB-UniRule"/>
</dbReference>
<accession>A0A1G4NUS6</accession>
<dbReference type="GO" id="GO:0019843">
    <property type="term" value="F:rRNA binding"/>
    <property type="evidence" value="ECO:0007669"/>
    <property type="project" value="UniProtKB-UniRule"/>
</dbReference>
<keyword evidence="4 9" id="KW-0694">RNA-binding</keyword>
<comment type="function">
    <text evidence="1 9">With S4 and S12 plays an important role in translational accuracy.</text>
</comment>
<dbReference type="RefSeq" id="YP_009314168.1">
    <property type="nucleotide sequence ID" value="NC_031660.1"/>
</dbReference>
<dbReference type="HAMAP" id="MF_01307_B">
    <property type="entry name" value="Ribosomal_uS5_B"/>
    <property type="match status" value="1"/>
</dbReference>
<dbReference type="InterPro" id="IPR013810">
    <property type="entry name" value="Ribosomal_uS5_N"/>
</dbReference>
<dbReference type="GeneID" id="30000615"/>
<dbReference type="Pfam" id="PF03719">
    <property type="entry name" value="Ribosomal_S5_C"/>
    <property type="match status" value="1"/>
</dbReference>
<reference evidence="12" key="1">
    <citation type="submission" date="2016-10" db="EMBL/GenBank/DDBJ databases">
        <title>Chloroplast genomes as a tool to resolve red algal phylogenies: a case study in the Nemaliales.</title>
        <authorList>
            <person name="Costa J.F."/>
            <person name="Lin S.M."/>
            <person name="Macaya E.C."/>
            <person name="Fernandez-Garcia C."/>
            <person name="Verbruggen H."/>
        </authorList>
    </citation>
    <scope>NUCLEOTIDE SEQUENCE</scope>
    <source>
        <strain evidence="12">J.0158</strain>
    </source>
</reference>
<dbReference type="InterPro" id="IPR005324">
    <property type="entry name" value="Ribosomal_uS5_C"/>
</dbReference>
<keyword evidence="12" id="KW-0934">Plastid</keyword>
<evidence type="ECO:0000256" key="7">
    <source>
        <dbReference type="ARBA" id="ARBA00025844"/>
    </source>
</evidence>
<organism evidence="12">
    <name type="scientific">Izziella formosana</name>
    <dbReference type="NCBI Taxonomy" id="1653389"/>
    <lineage>
        <taxon>Eukaryota</taxon>
        <taxon>Rhodophyta</taxon>
        <taxon>Florideophyceae</taxon>
        <taxon>Nemaliophycidae</taxon>
        <taxon>Nemaliales</taxon>
        <taxon>Liagoraceae</taxon>
        <taxon>Izziella</taxon>
    </lineage>
</organism>
<dbReference type="Gene3D" id="3.30.160.20">
    <property type="match status" value="1"/>
</dbReference>
<dbReference type="PROSITE" id="PS50881">
    <property type="entry name" value="S5_DSRBD"/>
    <property type="match status" value="1"/>
</dbReference>
<reference evidence="12" key="2">
    <citation type="submission" date="2016-10" db="EMBL/GenBank/DDBJ databases">
        <authorList>
            <person name="de Groot N.N."/>
        </authorList>
    </citation>
    <scope>NUCLEOTIDE SEQUENCE</scope>
    <source>
        <strain evidence="12">J.0158</strain>
    </source>
</reference>
<dbReference type="NCBIfam" id="TIGR01021">
    <property type="entry name" value="rpsE_bact"/>
    <property type="match status" value="1"/>
</dbReference>
<dbReference type="FunFam" id="3.30.230.10:FF:000002">
    <property type="entry name" value="30S ribosomal protein S5"/>
    <property type="match status" value="1"/>
</dbReference>
<protein>
    <recommendedName>
        <fullName evidence="8 9">Small ribosomal subunit protein uS5c</fullName>
    </recommendedName>
</protein>
<evidence type="ECO:0000256" key="9">
    <source>
        <dbReference type="HAMAP-Rule" id="MF_01307"/>
    </source>
</evidence>
<comment type="subunit">
    <text evidence="7 9">Part of the 30S ribosomal subunit. Contacts protein S4.</text>
</comment>
<dbReference type="GO" id="GO:0003735">
    <property type="term" value="F:structural constituent of ribosome"/>
    <property type="evidence" value="ECO:0007669"/>
    <property type="project" value="UniProtKB-UniRule"/>
</dbReference>
<dbReference type="InterPro" id="IPR020568">
    <property type="entry name" value="Ribosomal_Su5_D2-typ_SF"/>
</dbReference>
<dbReference type="Gene3D" id="3.30.230.10">
    <property type="match status" value="1"/>
</dbReference>
<dbReference type="SUPFAM" id="SSF54768">
    <property type="entry name" value="dsRNA-binding domain-like"/>
    <property type="match status" value="1"/>
</dbReference>
<dbReference type="InterPro" id="IPR000851">
    <property type="entry name" value="Ribosomal_uS5"/>
</dbReference>
<dbReference type="Pfam" id="PF00333">
    <property type="entry name" value="Ribosomal_S5"/>
    <property type="match status" value="1"/>
</dbReference>
<keyword evidence="3 9" id="KW-0699">rRNA-binding</keyword>
<comment type="subcellular location">
    <subcellularLocation>
        <location evidence="9">Plastid</location>
        <location evidence="9">Chloroplast</location>
    </subcellularLocation>
</comment>
<dbReference type="InterPro" id="IPR014721">
    <property type="entry name" value="Ribsml_uS5_D2-typ_fold_subgr"/>
</dbReference>
<gene>
    <name evidence="9 12" type="primary">rps5</name>
    <name evidence="12" type="ORF">J0158_177</name>
</gene>
<evidence type="ECO:0000256" key="6">
    <source>
        <dbReference type="ARBA" id="ARBA00023274"/>
    </source>
</evidence>
<dbReference type="GO" id="GO:0009507">
    <property type="term" value="C:chloroplast"/>
    <property type="evidence" value="ECO:0007669"/>
    <property type="project" value="UniProtKB-SubCell"/>
</dbReference>
<evidence type="ECO:0000256" key="3">
    <source>
        <dbReference type="ARBA" id="ARBA00022730"/>
    </source>
</evidence>
<dbReference type="PROSITE" id="PS00585">
    <property type="entry name" value="RIBOSOMAL_S5"/>
    <property type="match status" value="1"/>
</dbReference>
<evidence type="ECO:0000256" key="2">
    <source>
        <dbReference type="ARBA" id="ARBA00008945"/>
    </source>
</evidence>
<sequence>MSNKKRNSKNKEQDNQWEERVVQVRRVTKVVKGGKKLSFRAILVVGDEHGQVGVGVGKASDVIGAVRKAVSDAKKHIITIPLTKFNSIPHPTNGISGAAKVIMRPSAQGSGVIAGGSVRTVLELAGVQNILAKQLGSSNSLNNARAALNALSSLKTFQEVASERNISTDSLAGSMNNI</sequence>
<keyword evidence="6 9" id="KW-0687">Ribonucleoprotein</keyword>
<dbReference type="FunFam" id="3.30.160.20:FF:000001">
    <property type="entry name" value="30S ribosomal protein S5"/>
    <property type="match status" value="1"/>
</dbReference>
<comment type="domain">
    <text evidence="9">The N-terminal domain interacts with the head of the 30S subunit; the C-terminal domain interacts with the body and contacts protein S4. The interaction surface between S4 and S5 is involved in control of translational fidelity.</text>
</comment>
<dbReference type="InterPro" id="IPR018192">
    <property type="entry name" value="Ribosomal_uS5_N_CS"/>
</dbReference>
<proteinExistence type="inferred from homology"/>
<geneLocation type="chloroplast" evidence="12"/>
<dbReference type="PANTHER" id="PTHR48277:SF1">
    <property type="entry name" value="MITOCHONDRIAL RIBOSOMAL PROTEIN S5"/>
    <property type="match status" value="1"/>
</dbReference>
<evidence type="ECO:0000259" key="11">
    <source>
        <dbReference type="PROSITE" id="PS50881"/>
    </source>
</evidence>
<keyword evidence="5 9" id="KW-0689">Ribosomal protein</keyword>
<name>A0A1G4NUS6_9FLOR</name>
<evidence type="ECO:0000256" key="10">
    <source>
        <dbReference type="RuleBase" id="RU003823"/>
    </source>
</evidence>
<dbReference type="InterPro" id="IPR005712">
    <property type="entry name" value="Ribosomal_uS5_bac-type"/>
</dbReference>
<evidence type="ECO:0000256" key="4">
    <source>
        <dbReference type="ARBA" id="ARBA00022884"/>
    </source>
</evidence>
<comment type="similarity">
    <text evidence="2 9 10">Belongs to the universal ribosomal protein uS5 family.</text>
</comment>
<evidence type="ECO:0000256" key="5">
    <source>
        <dbReference type="ARBA" id="ARBA00022980"/>
    </source>
</evidence>
<dbReference type="GO" id="GO:0015935">
    <property type="term" value="C:small ribosomal subunit"/>
    <property type="evidence" value="ECO:0007669"/>
    <property type="project" value="InterPro"/>
</dbReference>
<dbReference type="EMBL" id="LT622868">
    <property type="protein sequence ID" value="SCW22422.1"/>
    <property type="molecule type" value="Genomic_DNA"/>
</dbReference>
<dbReference type="GO" id="GO:0042254">
    <property type="term" value="P:ribosome biogenesis"/>
    <property type="evidence" value="ECO:0007669"/>
    <property type="project" value="UniProtKB-ARBA"/>
</dbReference>